<organism evidence="2 3">
    <name type="scientific">Endocarpon pusillum (strain Z07020 / HMAS-L-300199)</name>
    <name type="common">Lichen-forming fungus</name>
    <dbReference type="NCBI Taxonomy" id="1263415"/>
    <lineage>
        <taxon>Eukaryota</taxon>
        <taxon>Fungi</taxon>
        <taxon>Dikarya</taxon>
        <taxon>Ascomycota</taxon>
        <taxon>Pezizomycotina</taxon>
        <taxon>Eurotiomycetes</taxon>
        <taxon>Chaetothyriomycetidae</taxon>
        <taxon>Verrucariales</taxon>
        <taxon>Verrucariaceae</taxon>
        <taxon>Endocarpon</taxon>
    </lineage>
</organism>
<dbReference type="AlphaFoldDB" id="U1HRS9"/>
<evidence type="ECO:0000313" key="2">
    <source>
        <dbReference type="EMBL" id="ERF73210.1"/>
    </source>
</evidence>
<dbReference type="EMBL" id="KE720972">
    <property type="protein sequence ID" value="ERF73210.1"/>
    <property type="molecule type" value="Genomic_DNA"/>
</dbReference>
<sequence length="355" mass="39547">MCVIREFSCEHTSKVECQNSKTRLITQSDMEAASAISDVEDDPFVDTNTKTPATNTKDIKDQRPLRGHFSSSPLPPPMFLLSPSKSGVEADHMAANLQDTSCGLGIKKKKIDSECHDCMLMRAREDTAVLEDERLAAERLREEVKQHEDVNRLAQNGRKQTKSGTGTSGRAGRDGGIPVLAAERENPPRGPPRGLPPGYAARGTSARNSVMVPDMPPANNIQARNTPHSYPNYLPNVYYDNTTTTVHQSTGVYHATRSAPAPMYNPMISGVGPYNHVHQPLLAPQPQHAYAIPILQYGAPAAETYPQFFNTQMPMLEMEMETETSMQYQVQVQDVYEQYGYPQMDAQEFWYVPRM</sequence>
<gene>
    <name evidence="2" type="ORF">EPUS_03051</name>
</gene>
<feature type="region of interest" description="Disordered" evidence="1">
    <location>
        <begin position="42"/>
        <end position="76"/>
    </location>
</feature>
<protein>
    <submittedName>
        <fullName evidence="2">Uncharacterized protein</fullName>
    </submittedName>
</protein>
<dbReference type="HOGENOM" id="CLU_780809_0_0_1"/>
<dbReference type="Proteomes" id="UP000019373">
    <property type="component" value="Unassembled WGS sequence"/>
</dbReference>
<feature type="compositionally biased region" description="Polar residues" evidence="1">
    <location>
        <begin position="46"/>
        <end position="56"/>
    </location>
</feature>
<dbReference type="GeneID" id="19238099"/>
<dbReference type="RefSeq" id="XP_007801184.1">
    <property type="nucleotide sequence ID" value="XM_007802993.1"/>
</dbReference>
<reference evidence="3" key="1">
    <citation type="journal article" date="2014" name="BMC Genomics">
        <title>Genome characteristics reveal the impact of lichenization on lichen-forming fungus Endocarpon pusillum Hedwig (Verrucariales, Ascomycota).</title>
        <authorList>
            <person name="Wang Y.-Y."/>
            <person name="Liu B."/>
            <person name="Zhang X.-Y."/>
            <person name="Zhou Q.-M."/>
            <person name="Zhang T."/>
            <person name="Li H."/>
            <person name="Yu Y.-F."/>
            <person name="Zhang X.-L."/>
            <person name="Hao X.-Y."/>
            <person name="Wang M."/>
            <person name="Wang L."/>
            <person name="Wei J.-C."/>
        </authorList>
    </citation>
    <scope>NUCLEOTIDE SEQUENCE [LARGE SCALE GENOMIC DNA]</scope>
    <source>
        <strain evidence="3">Z07020 / HMAS-L-300199</strain>
    </source>
</reference>
<proteinExistence type="predicted"/>
<name>U1HRS9_ENDPU</name>
<accession>U1HRS9</accession>
<evidence type="ECO:0000313" key="3">
    <source>
        <dbReference type="Proteomes" id="UP000019373"/>
    </source>
</evidence>
<keyword evidence="3" id="KW-1185">Reference proteome</keyword>
<dbReference type="OrthoDB" id="10378400at2759"/>
<feature type="compositionally biased region" description="Polar residues" evidence="1">
    <location>
        <begin position="153"/>
        <end position="165"/>
    </location>
</feature>
<feature type="region of interest" description="Disordered" evidence="1">
    <location>
        <begin position="144"/>
        <end position="204"/>
    </location>
</feature>
<evidence type="ECO:0000256" key="1">
    <source>
        <dbReference type="SAM" id="MobiDB-lite"/>
    </source>
</evidence>